<feature type="region of interest" description="Disordered" evidence="1">
    <location>
        <begin position="1"/>
        <end position="37"/>
    </location>
</feature>
<evidence type="ECO:0000313" key="2">
    <source>
        <dbReference type="EMBL" id="KAJ8339809.1"/>
    </source>
</evidence>
<organism evidence="2 3">
    <name type="scientific">Synaphobranchus kaupii</name>
    <name type="common">Kaup's arrowtooth eel</name>
    <dbReference type="NCBI Taxonomy" id="118154"/>
    <lineage>
        <taxon>Eukaryota</taxon>
        <taxon>Metazoa</taxon>
        <taxon>Chordata</taxon>
        <taxon>Craniata</taxon>
        <taxon>Vertebrata</taxon>
        <taxon>Euteleostomi</taxon>
        <taxon>Actinopterygii</taxon>
        <taxon>Neopterygii</taxon>
        <taxon>Teleostei</taxon>
        <taxon>Anguilliformes</taxon>
        <taxon>Synaphobranchidae</taxon>
        <taxon>Synaphobranchus</taxon>
    </lineage>
</organism>
<reference evidence="2" key="1">
    <citation type="journal article" date="2023" name="Science">
        <title>Genome structures resolve the early diversification of teleost fishes.</title>
        <authorList>
            <person name="Parey E."/>
            <person name="Louis A."/>
            <person name="Montfort J."/>
            <person name="Bouchez O."/>
            <person name="Roques C."/>
            <person name="Iampietro C."/>
            <person name="Lluch J."/>
            <person name="Castinel A."/>
            <person name="Donnadieu C."/>
            <person name="Desvignes T."/>
            <person name="Floi Bucao C."/>
            <person name="Jouanno E."/>
            <person name="Wen M."/>
            <person name="Mejri S."/>
            <person name="Dirks R."/>
            <person name="Jansen H."/>
            <person name="Henkel C."/>
            <person name="Chen W.J."/>
            <person name="Zahm M."/>
            <person name="Cabau C."/>
            <person name="Klopp C."/>
            <person name="Thompson A.W."/>
            <person name="Robinson-Rechavi M."/>
            <person name="Braasch I."/>
            <person name="Lecointre G."/>
            <person name="Bobe J."/>
            <person name="Postlethwait J.H."/>
            <person name="Berthelot C."/>
            <person name="Roest Crollius H."/>
            <person name="Guiguen Y."/>
        </authorList>
    </citation>
    <scope>NUCLEOTIDE SEQUENCE</scope>
    <source>
        <strain evidence="2">WJC10195</strain>
    </source>
</reference>
<sequence length="219" mass="23253">MAERRALEIWKRRLEEESEEEEDSDSDSDEDSEQWRRERRRRMMKARGRERRTMELMQTHEVMESRCLRGALALGPFGLEAQAGMAFASRSVFTPDAFEMETRSTLGLSAGAGIEGIGGVRASANFGVSTNVRSDGRLSMGINIGGNVGVGIGDNMAIGVGANLGINLGDEVGVEASLGMNMGGDDGIGIGVRAGIGSKGFSLGLDVGVGPVKIKMLGL</sequence>
<evidence type="ECO:0000313" key="3">
    <source>
        <dbReference type="Proteomes" id="UP001152622"/>
    </source>
</evidence>
<dbReference type="AlphaFoldDB" id="A0A9Q1IHK5"/>
<dbReference type="EMBL" id="JAINUF010000016">
    <property type="protein sequence ID" value="KAJ8339809.1"/>
    <property type="molecule type" value="Genomic_DNA"/>
</dbReference>
<protein>
    <submittedName>
        <fullName evidence="2">Uncharacterized protein</fullName>
    </submittedName>
</protein>
<evidence type="ECO:0000256" key="1">
    <source>
        <dbReference type="SAM" id="MobiDB-lite"/>
    </source>
</evidence>
<dbReference type="OrthoDB" id="10553770at2759"/>
<dbReference type="Proteomes" id="UP001152622">
    <property type="component" value="Chromosome 16"/>
</dbReference>
<feature type="compositionally biased region" description="Acidic residues" evidence="1">
    <location>
        <begin position="16"/>
        <end position="32"/>
    </location>
</feature>
<comment type="caution">
    <text evidence="2">The sequence shown here is derived from an EMBL/GenBank/DDBJ whole genome shotgun (WGS) entry which is preliminary data.</text>
</comment>
<gene>
    <name evidence="2" type="ORF">SKAU_G00344420</name>
</gene>
<feature type="compositionally biased region" description="Basic and acidic residues" evidence="1">
    <location>
        <begin position="1"/>
        <end position="15"/>
    </location>
</feature>
<name>A0A9Q1IHK5_SYNKA</name>
<accession>A0A9Q1IHK5</accession>
<proteinExistence type="predicted"/>
<keyword evidence="3" id="KW-1185">Reference proteome</keyword>